<reference evidence="1" key="1">
    <citation type="submission" date="2013-05" db="EMBL/GenBank/DDBJ databases">
        <authorList>
            <person name="Harkins D.M."/>
            <person name="Durkin A.S."/>
            <person name="Brinkac L.M."/>
            <person name="Haft D.H."/>
            <person name="Selengut J.D."/>
            <person name="Sanka R."/>
            <person name="DePew J."/>
            <person name="Purushe J."/>
            <person name="Hartskeerl R.A."/>
            <person name="Ahmed A."/>
            <person name="van der Linden H."/>
            <person name="Goris M.G.A."/>
            <person name="Vinetz J.M."/>
            <person name="Sutton G.G."/>
            <person name="Nierman W.C."/>
            <person name="Fouts D.E."/>
        </authorList>
    </citation>
    <scope>NUCLEOTIDE SEQUENCE [LARGE SCALE GENOMIC DNA]</scope>
    <source>
        <strain evidence="1">L 60</strain>
    </source>
</reference>
<protein>
    <submittedName>
        <fullName evidence="1">Uncharacterized protein</fullName>
    </submittedName>
</protein>
<comment type="caution">
    <text evidence="1">The sequence shown here is derived from an EMBL/GenBank/DDBJ whole genome shotgun (WGS) entry which is preliminary data.</text>
</comment>
<evidence type="ECO:0000313" key="1">
    <source>
        <dbReference type="EMBL" id="EQA62670.1"/>
    </source>
</evidence>
<gene>
    <name evidence="1" type="ORF">LEP1GSC062_2873</name>
</gene>
<evidence type="ECO:0000313" key="2">
    <source>
        <dbReference type="Proteomes" id="UP000018747"/>
    </source>
</evidence>
<organism evidence="1 2">
    <name type="scientific">Leptospira alexanderi serovar Manhao 3 str. L 60</name>
    <dbReference type="NCBI Taxonomy" id="1049759"/>
    <lineage>
        <taxon>Bacteria</taxon>
        <taxon>Pseudomonadati</taxon>
        <taxon>Spirochaetota</taxon>
        <taxon>Spirochaetia</taxon>
        <taxon>Leptospirales</taxon>
        <taxon>Leptospiraceae</taxon>
        <taxon>Leptospira</taxon>
    </lineage>
</organism>
<dbReference type="EMBL" id="AHMT02000029">
    <property type="protein sequence ID" value="EQA62670.1"/>
    <property type="molecule type" value="Genomic_DNA"/>
</dbReference>
<proteinExistence type="predicted"/>
<keyword evidence="2" id="KW-1185">Reference proteome</keyword>
<dbReference type="Proteomes" id="UP000018747">
    <property type="component" value="Unassembled WGS sequence"/>
</dbReference>
<accession>V6HXJ3</accession>
<dbReference type="AlphaFoldDB" id="V6HXJ3"/>
<sequence>MPELLKDLYSKSVLEKIAISFSKELPTISQKEWIRKFKQKDWEKLELKQRIRRIGEILAATLPKPFPKTLGSLLKITDSFEKFFAGKEIFLTIFLG</sequence>
<name>V6HXJ3_9LEPT</name>